<evidence type="ECO:0000256" key="1">
    <source>
        <dbReference type="ARBA" id="ARBA00022801"/>
    </source>
</evidence>
<dbReference type="Pfam" id="PF02834">
    <property type="entry name" value="LigT_PEase"/>
    <property type="match status" value="2"/>
</dbReference>
<evidence type="ECO:0000256" key="2">
    <source>
        <dbReference type="HAMAP-Rule" id="MF_01940"/>
    </source>
</evidence>
<dbReference type="InterPro" id="IPR014051">
    <property type="entry name" value="Phosphoesterase_HXTX"/>
</dbReference>
<dbReference type="PANTHER" id="PTHR35561:SF1">
    <property type="entry name" value="RNA 2',3'-CYCLIC PHOSPHODIESTERASE"/>
    <property type="match status" value="1"/>
</dbReference>
<feature type="active site" description="Proton donor" evidence="2">
    <location>
        <position position="41"/>
    </location>
</feature>
<name>A0AAE4SBJ1_9EURY</name>
<evidence type="ECO:0000259" key="3">
    <source>
        <dbReference type="Pfam" id="PF02834"/>
    </source>
</evidence>
<feature type="short sequence motif" description="HXTX 1" evidence="2">
    <location>
        <begin position="41"/>
        <end position="44"/>
    </location>
</feature>
<dbReference type="Gene3D" id="3.90.1140.10">
    <property type="entry name" value="Cyclic phosphodiesterase"/>
    <property type="match status" value="1"/>
</dbReference>
<gene>
    <name evidence="4" type="ORF">McpCs1_01480</name>
</gene>
<feature type="domain" description="Phosphoesterase HXTX" evidence="3">
    <location>
        <begin position="98"/>
        <end position="170"/>
    </location>
</feature>
<comment type="catalytic activity">
    <reaction evidence="2">
        <text>a 3'-end 2',3'-cyclophospho-ribonucleotide-RNA + H2O = a 3'-end 2'-phospho-ribonucleotide-RNA + H(+)</text>
        <dbReference type="Rhea" id="RHEA:11828"/>
        <dbReference type="Rhea" id="RHEA-COMP:10464"/>
        <dbReference type="Rhea" id="RHEA-COMP:17353"/>
        <dbReference type="ChEBI" id="CHEBI:15377"/>
        <dbReference type="ChEBI" id="CHEBI:15378"/>
        <dbReference type="ChEBI" id="CHEBI:83064"/>
        <dbReference type="ChEBI" id="CHEBI:173113"/>
        <dbReference type="EC" id="3.1.4.58"/>
    </reaction>
</comment>
<comment type="function">
    <text evidence="2">Hydrolyzes RNA 2',3'-cyclic phosphodiester to an RNA 2'-phosphomonoester.</text>
</comment>
<dbReference type="NCBIfam" id="TIGR02258">
    <property type="entry name" value="2_5_ligase"/>
    <property type="match status" value="1"/>
</dbReference>
<dbReference type="GO" id="GO:0008664">
    <property type="term" value="F:RNA 2',3'-cyclic 3'-phosphodiesterase activity"/>
    <property type="evidence" value="ECO:0007669"/>
    <property type="project" value="UniProtKB-EC"/>
</dbReference>
<dbReference type="Proteomes" id="UP001283212">
    <property type="component" value="Unassembled WGS sequence"/>
</dbReference>
<sequence>MARLFIAVEPSSEIRNNLAAAAQSLLGTSARLSVVGASQMHITLKFLGEVPDSKIPKIITTFSELHGEPYQLSASGVGVFGRPTRVIKAEVKDNGASKELASKLDSLLSSIGIPKETQPFSPHLTLARVKEYSPDILPKVAAVKDADFGSCTIDKVALKKSTLTPSGPIYETIAEVKL</sequence>
<keyword evidence="1 2" id="KW-0378">Hydrolase</keyword>
<dbReference type="PANTHER" id="PTHR35561">
    <property type="entry name" value="RNA 2',3'-CYCLIC PHOSPHODIESTERASE"/>
    <property type="match status" value="1"/>
</dbReference>
<evidence type="ECO:0000313" key="5">
    <source>
        <dbReference type="Proteomes" id="UP001283212"/>
    </source>
</evidence>
<dbReference type="HAMAP" id="MF_01940">
    <property type="entry name" value="RNA_CPDase"/>
    <property type="match status" value="1"/>
</dbReference>
<protein>
    <recommendedName>
        <fullName evidence="2">RNA 2',3'-cyclic phosphodiesterase</fullName>
        <shortName evidence="2">RNA 2',3'-CPDase</shortName>
        <ecNumber evidence="2">3.1.4.58</ecNumber>
    </recommendedName>
</protein>
<evidence type="ECO:0000313" key="4">
    <source>
        <dbReference type="EMBL" id="MDV0442803.1"/>
    </source>
</evidence>
<dbReference type="InterPro" id="IPR009097">
    <property type="entry name" value="Cyclic_Pdiesterase"/>
</dbReference>
<feature type="short sequence motif" description="HXTX 2" evidence="2">
    <location>
        <begin position="123"/>
        <end position="126"/>
    </location>
</feature>
<organism evidence="4 5">
    <name type="scientific">Methanorbis rubei</name>
    <dbReference type="NCBI Taxonomy" id="3028300"/>
    <lineage>
        <taxon>Archaea</taxon>
        <taxon>Methanobacteriati</taxon>
        <taxon>Methanobacteriota</taxon>
        <taxon>Stenosarchaea group</taxon>
        <taxon>Methanomicrobia</taxon>
        <taxon>Methanomicrobiales</taxon>
        <taxon>Methanocorpusculaceae</taxon>
        <taxon>Methanorbis</taxon>
    </lineage>
</organism>
<dbReference type="InterPro" id="IPR004175">
    <property type="entry name" value="RNA_CPDase"/>
</dbReference>
<dbReference type="RefSeq" id="WP_338095346.1">
    <property type="nucleotide sequence ID" value="NZ_JAWDKB010000001.1"/>
</dbReference>
<dbReference type="SUPFAM" id="SSF55144">
    <property type="entry name" value="LigT-like"/>
    <property type="match status" value="1"/>
</dbReference>
<dbReference type="GO" id="GO:0004113">
    <property type="term" value="F:2',3'-cyclic-nucleotide 3'-phosphodiesterase activity"/>
    <property type="evidence" value="ECO:0007669"/>
    <property type="project" value="InterPro"/>
</dbReference>
<feature type="active site" description="Proton acceptor" evidence="2">
    <location>
        <position position="123"/>
    </location>
</feature>
<dbReference type="EC" id="3.1.4.58" evidence="2"/>
<proteinExistence type="inferred from homology"/>
<dbReference type="AlphaFoldDB" id="A0AAE4SBJ1"/>
<dbReference type="EMBL" id="JAWDKB010000001">
    <property type="protein sequence ID" value="MDV0442803.1"/>
    <property type="molecule type" value="Genomic_DNA"/>
</dbReference>
<reference evidence="4 5" key="1">
    <citation type="submission" date="2023-06" db="EMBL/GenBank/DDBJ databases">
        <title>Genome sequence of Methancorpusculaceae sp. Cs1.</title>
        <authorList>
            <person name="Protasov E."/>
            <person name="Platt K."/>
            <person name="Poehlein A."/>
            <person name="Daniel R."/>
            <person name="Brune A."/>
        </authorList>
    </citation>
    <scope>NUCLEOTIDE SEQUENCE [LARGE SCALE GENOMIC DNA]</scope>
    <source>
        <strain evidence="4 5">Cs1</strain>
    </source>
</reference>
<feature type="domain" description="Phosphoesterase HXTX" evidence="3">
    <location>
        <begin position="8"/>
        <end position="87"/>
    </location>
</feature>
<accession>A0AAE4SBJ1</accession>
<keyword evidence="5" id="KW-1185">Reference proteome</keyword>
<comment type="similarity">
    <text evidence="2">Belongs to the 2H phosphoesterase superfamily. ThpR family.</text>
</comment>
<comment type="caution">
    <text evidence="4">The sequence shown here is derived from an EMBL/GenBank/DDBJ whole genome shotgun (WGS) entry which is preliminary data.</text>
</comment>